<name>A0A101SE13_9ACTN</name>
<feature type="region of interest" description="Disordered" evidence="1">
    <location>
        <begin position="1"/>
        <end position="22"/>
    </location>
</feature>
<gene>
    <name evidence="2" type="ORF">AQJ54_03710</name>
</gene>
<evidence type="ECO:0000313" key="3">
    <source>
        <dbReference type="Proteomes" id="UP000054375"/>
    </source>
</evidence>
<evidence type="ECO:0000256" key="1">
    <source>
        <dbReference type="SAM" id="MobiDB-lite"/>
    </source>
</evidence>
<dbReference type="GeneID" id="91281885"/>
<comment type="caution">
    <text evidence="2">The sequence shown here is derived from an EMBL/GenBank/DDBJ whole genome shotgun (WGS) entry which is preliminary data.</text>
</comment>
<dbReference type="Proteomes" id="UP000054375">
    <property type="component" value="Unassembled WGS sequence"/>
</dbReference>
<evidence type="ECO:0000313" key="2">
    <source>
        <dbReference type="EMBL" id="KUN71867.1"/>
    </source>
</evidence>
<dbReference type="RefSeq" id="WP_062233849.1">
    <property type="nucleotide sequence ID" value="NZ_CP032427.1"/>
</dbReference>
<dbReference type="AlphaFoldDB" id="A0A101SE13"/>
<reference evidence="2 3" key="1">
    <citation type="submission" date="2015-10" db="EMBL/GenBank/DDBJ databases">
        <title>Draft genome sequence of Streptomyces griseorubiginosus DSM 40469, type strain for the species Streptomyces griseorubiginosus.</title>
        <authorList>
            <person name="Ruckert C."/>
            <person name="Winkler A."/>
            <person name="Kalinowski J."/>
            <person name="Kampfer P."/>
            <person name="Glaeser S."/>
        </authorList>
    </citation>
    <scope>NUCLEOTIDE SEQUENCE [LARGE SCALE GENOMIC DNA]</scope>
    <source>
        <strain evidence="2 3">DSM 40469</strain>
    </source>
</reference>
<organism evidence="2 3">
    <name type="scientific">Streptomyces griseorubiginosus</name>
    <dbReference type="NCBI Taxonomy" id="67304"/>
    <lineage>
        <taxon>Bacteria</taxon>
        <taxon>Bacillati</taxon>
        <taxon>Actinomycetota</taxon>
        <taxon>Actinomycetes</taxon>
        <taxon>Kitasatosporales</taxon>
        <taxon>Streptomycetaceae</taxon>
        <taxon>Streptomyces</taxon>
    </lineage>
</organism>
<sequence>MTTPSGDSDDGGFPSEDAEAEARPLVCARCGRRAGGPEPTWTLSVENGVRQYVCDTCSREHLRAIEGRLDSAWW</sequence>
<protein>
    <submittedName>
        <fullName evidence="2">Uncharacterized protein</fullName>
    </submittedName>
</protein>
<accession>A0A101SE13</accession>
<dbReference type="EMBL" id="LMWV01000002">
    <property type="protein sequence ID" value="KUN71867.1"/>
    <property type="molecule type" value="Genomic_DNA"/>
</dbReference>
<keyword evidence="3" id="KW-1185">Reference proteome</keyword>
<proteinExistence type="predicted"/>
<dbReference type="OrthoDB" id="3578149at2"/>